<proteinExistence type="predicted"/>
<comment type="caution">
    <text evidence="4">The sequence shown here is derived from an EMBL/GenBank/DDBJ whole genome shotgun (WGS) entry which is preliminary data.</text>
</comment>
<dbReference type="AlphaFoldDB" id="A0A1K0GYM0"/>
<keyword evidence="2" id="KW-0804">Transcription</keyword>
<evidence type="ECO:0000313" key="4">
    <source>
        <dbReference type="EMBL" id="OJF14531.1"/>
    </source>
</evidence>
<reference evidence="4 5" key="1">
    <citation type="submission" date="2016-09" db="EMBL/GenBank/DDBJ databases">
        <title>Couchioplanes caeruleus draft genome sequence.</title>
        <authorList>
            <person name="Sheehan J."/>
            <person name="Caffrey P."/>
        </authorList>
    </citation>
    <scope>NUCLEOTIDE SEQUENCE [LARGE SCALE GENOMIC DNA]</scope>
    <source>
        <strain evidence="4 5">DSM 43634</strain>
    </source>
</reference>
<sequence>MSTWHVDEDLAGRYAAGSTDLVLAASVEAHLLECAACRDSVTAVVSAQRLADIWAGVNDHLDASPTLAERLRSWRSKPLSARFAIAVTAAAVAAAVVAVDLKTDHFRGHGSSPYGQVLTRPTTQNINTENEPGLAALAAGLTTVDGRLMSSYDPPPYRVTLGDTTPAPAAVTERTISGITRKVVPQAAVIYSASATWVYIIAGPHEISRQRVAVSAENDGIATLSDGPPAGTRVLTFRTA</sequence>
<evidence type="ECO:0000256" key="2">
    <source>
        <dbReference type="ARBA" id="ARBA00023163"/>
    </source>
</evidence>
<accession>A0A1K0GYM0</accession>
<organism evidence="4 5">
    <name type="scientific">Couchioplanes caeruleus subsp. caeruleus</name>
    <dbReference type="NCBI Taxonomy" id="56427"/>
    <lineage>
        <taxon>Bacteria</taxon>
        <taxon>Bacillati</taxon>
        <taxon>Actinomycetota</taxon>
        <taxon>Actinomycetes</taxon>
        <taxon>Micromonosporales</taxon>
        <taxon>Micromonosporaceae</taxon>
        <taxon>Couchioplanes</taxon>
    </lineage>
</organism>
<dbReference type="Proteomes" id="UP000182486">
    <property type="component" value="Unassembled WGS sequence"/>
</dbReference>
<name>A0A1K0GYM0_9ACTN</name>
<keyword evidence="3" id="KW-0472">Membrane</keyword>
<evidence type="ECO:0000313" key="5">
    <source>
        <dbReference type="Proteomes" id="UP000182486"/>
    </source>
</evidence>
<feature type="transmembrane region" description="Helical" evidence="3">
    <location>
        <begin position="79"/>
        <end position="99"/>
    </location>
</feature>
<evidence type="ECO:0000256" key="3">
    <source>
        <dbReference type="SAM" id="Phobius"/>
    </source>
</evidence>
<dbReference type="EMBL" id="MEIA01000096">
    <property type="protein sequence ID" value="OJF14531.1"/>
    <property type="molecule type" value="Genomic_DNA"/>
</dbReference>
<protein>
    <submittedName>
        <fullName evidence="4">Uncharacterized protein</fullName>
    </submittedName>
</protein>
<evidence type="ECO:0000256" key="1">
    <source>
        <dbReference type="ARBA" id="ARBA00023015"/>
    </source>
</evidence>
<gene>
    <name evidence="4" type="ORF">BG844_09365</name>
</gene>
<dbReference type="InterPro" id="IPR041916">
    <property type="entry name" value="Anti_sigma_zinc_sf"/>
</dbReference>
<keyword evidence="3" id="KW-0812">Transmembrane</keyword>
<keyword evidence="5" id="KW-1185">Reference proteome</keyword>
<keyword evidence="1" id="KW-0805">Transcription regulation</keyword>
<dbReference type="RefSeq" id="WP_071804582.1">
    <property type="nucleotide sequence ID" value="NZ_MEIA01000096.1"/>
</dbReference>
<keyword evidence="3" id="KW-1133">Transmembrane helix</keyword>
<dbReference type="Gene3D" id="1.10.10.1320">
    <property type="entry name" value="Anti-sigma factor, zinc-finger domain"/>
    <property type="match status" value="1"/>
</dbReference>